<evidence type="ECO:0000313" key="4">
    <source>
        <dbReference type="Proteomes" id="UP001147746"/>
    </source>
</evidence>
<name>A0A9W9UCR5_9EURO</name>
<dbReference type="InterPro" id="IPR029058">
    <property type="entry name" value="AB_hydrolase_fold"/>
</dbReference>
<organism evidence="3 4">
    <name type="scientific">Penicillium atrosanguineum</name>
    <dbReference type="NCBI Taxonomy" id="1132637"/>
    <lineage>
        <taxon>Eukaryota</taxon>
        <taxon>Fungi</taxon>
        <taxon>Dikarya</taxon>
        <taxon>Ascomycota</taxon>
        <taxon>Pezizomycotina</taxon>
        <taxon>Eurotiomycetes</taxon>
        <taxon>Eurotiomycetidae</taxon>
        <taxon>Eurotiales</taxon>
        <taxon>Aspergillaceae</taxon>
        <taxon>Penicillium</taxon>
    </lineage>
</organism>
<feature type="region of interest" description="Disordered" evidence="1">
    <location>
        <begin position="74"/>
        <end position="94"/>
    </location>
</feature>
<dbReference type="OrthoDB" id="3466836at2759"/>
<accession>A0A9W9UCR5</accession>
<gene>
    <name evidence="3" type="ORF">N7476_000477</name>
</gene>
<dbReference type="Proteomes" id="UP001147746">
    <property type="component" value="Unassembled WGS sequence"/>
</dbReference>
<feature type="domain" description="AB hydrolase-1" evidence="2">
    <location>
        <begin position="33"/>
        <end position="308"/>
    </location>
</feature>
<evidence type="ECO:0000256" key="1">
    <source>
        <dbReference type="SAM" id="MobiDB-lite"/>
    </source>
</evidence>
<dbReference type="Gene3D" id="3.40.50.1820">
    <property type="entry name" value="alpha/beta hydrolase"/>
    <property type="match status" value="1"/>
</dbReference>
<dbReference type="Pfam" id="PF12697">
    <property type="entry name" value="Abhydrolase_6"/>
    <property type="match status" value="1"/>
</dbReference>
<protein>
    <submittedName>
        <fullName evidence="3">Alpha/beta-hydrolase</fullName>
    </submittedName>
</protein>
<evidence type="ECO:0000259" key="2">
    <source>
        <dbReference type="Pfam" id="PF12697"/>
    </source>
</evidence>
<reference evidence="3" key="2">
    <citation type="journal article" date="2023" name="IMA Fungus">
        <title>Comparative genomic study of the Penicillium genus elucidates a diverse pangenome and 15 lateral gene transfer events.</title>
        <authorList>
            <person name="Petersen C."/>
            <person name="Sorensen T."/>
            <person name="Nielsen M.R."/>
            <person name="Sondergaard T.E."/>
            <person name="Sorensen J.L."/>
            <person name="Fitzpatrick D.A."/>
            <person name="Frisvad J.C."/>
            <person name="Nielsen K.L."/>
        </authorList>
    </citation>
    <scope>NUCLEOTIDE SEQUENCE</scope>
    <source>
        <strain evidence="3">IBT 21472</strain>
    </source>
</reference>
<dbReference type="SUPFAM" id="SSF53474">
    <property type="entry name" value="alpha/beta-Hydrolases"/>
    <property type="match status" value="1"/>
</dbReference>
<comment type="caution">
    <text evidence="3">The sequence shown here is derived from an EMBL/GenBank/DDBJ whole genome shotgun (WGS) entry which is preliminary data.</text>
</comment>
<dbReference type="InterPro" id="IPR000073">
    <property type="entry name" value="AB_hydrolase_1"/>
</dbReference>
<evidence type="ECO:0000313" key="3">
    <source>
        <dbReference type="EMBL" id="KAJ5330694.1"/>
    </source>
</evidence>
<dbReference type="GO" id="GO:0072330">
    <property type="term" value="P:monocarboxylic acid biosynthetic process"/>
    <property type="evidence" value="ECO:0007669"/>
    <property type="project" value="UniProtKB-ARBA"/>
</dbReference>
<dbReference type="AlphaFoldDB" id="A0A9W9UCR5"/>
<sequence length="318" mass="34644">MAEVKFVALPTKPSAKLSYTFEAPGATSNPALVVFLNGIGLPQDPWHSVISQLKDLRNDQGRSLPAFLTYDRFGQGQTTDRDPDDAGADDPSHGHDCLAAVEDLRQLLVWIIQENMGVSDVNSVNLILVANSVGCALARLYSQEYPNTVAALLLLDSVLANSDFVSIFPDPDAPDFDPAQLQGLPAEMIRAVRAGVRRVFHPDVGNKEGLSRRNLAKLLPESDGPLLKGPAGHGPFVTVVGHDFDTFAEESTQLGVPKPVTNTFVNPFWHRYNEALVNITEAEYRKGPILAPNGSHFVQRDSPSFVAQELDELLEKVL</sequence>
<dbReference type="EMBL" id="JAPZBO010000001">
    <property type="protein sequence ID" value="KAJ5330694.1"/>
    <property type="molecule type" value="Genomic_DNA"/>
</dbReference>
<reference evidence="3" key="1">
    <citation type="submission" date="2022-12" db="EMBL/GenBank/DDBJ databases">
        <authorList>
            <person name="Petersen C."/>
        </authorList>
    </citation>
    <scope>NUCLEOTIDE SEQUENCE</scope>
    <source>
        <strain evidence="3">IBT 21472</strain>
    </source>
</reference>
<dbReference type="GO" id="GO:0017000">
    <property type="term" value="P:antibiotic biosynthetic process"/>
    <property type="evidence" value="ECO:0007669"/>
    <property type="project" value="UniProtKB-ARBA"/>
</dbReference>
<proteinExistence type="predicted"/>
<keyword evidence="4" id="KW-1185">Reference proteome</keyword>